<organism evidence="8 9">
    <name type="scientific">Vandammella animalimorsus</name>
    <dbReference type="NCBI Taxonomy" id="2029117"/>
    <lineage>
        <taxon>Bacteria</taxon>
        <taxon>Pseudomonadati</taxon>
        <taxon>Pseudomonadota</taxon>
        <taxon>Betaproteobacteria</taxon>
        <taxon>Burkholderiales</taxon>
        <taxon>Comamonadaceae</taxon>
        <taxon>Vandammella</taxon>
    </lineage>
</organism>
<dbReference type="EMBL" id="NSJE01000051">
    <property type="protein sequence ID" value="PAT39362.1"/>
    <property type="molecule type" value="Genomic_DNA"/>
</dbReference>
<dbReference type="GO" id="GO:0016491">
    <property type="term" value="F:oxidoreductase activity"/>
    <property type="evidence" value="ECO:0007669"/>
    <property type="project" value="UniProtKB-KW"/>
</dbReference>
<keyword evidence="4" id="KW-0560">Oxidoreductase</keyword>
<proteinExistence type="predicted"/>
<comment type="caution">
    <text evidence="8">The sequence shown here is derived from an EMBL/GenBank/DDBJ whole genome shotgun (WGS) entry which is preliminary data.</text>
</comment>
<dbReference type="PANTHER" id="PTHR32439">
    <property type="entry name" value="FERREDOXIN--NITRITE REDUCTASE, CHLOROPLASTIC"/>
    <property type="match status" value="1"/>
</dbReference>
<evidence type="ECO:0000256" key="4">
    <source>
        <dbReference type="ARBA" id="ARBA00023002"/>
    </source>
</evidence>
<protein>
    <submittedName>
        <fullName evidence="8">Precorrin-3B synthase</fullName>
    </submittedName>
</protein>
<evidence type="ECO:0000256" key="6">
    <source>
        <dbReference type="ARBA" id="ARBA00023014"/>
    </source>
</evidence>
<keyword evidence="6" id="KW-0411">Iron-sulfur</keyword>
<dbReference type="Proteomes" id="UP000218439">
    <property type="component" value="Unassembled WGS sequence"/>
</dbReference>
<evidence type="ECO:0000256" key="3">
    <source>
        <dbReference type="ARBA" id="ARBA00022723"/>
    </source>
</evidence>
<dbReference type="Gene3D" id="3.30.413.10">
    <property type="entry name" value="Sulfite Reductase Hemoprotein, domain 1"/>
    <property type="match status" value="1"/>
</dbReference>
<keyword evidence="1" id="KW-0004">4Fe-4S</keyword>
<gene>
    <name evidence="8" type="ORF">CK621_14810</name>
</gene>
<evidence type="ECO:0000313" key="9">
    <source>
        <dbReference type="Proteomes" id="UP000218439"/>
    </source>
</evidence>
<accession>A0A2A2ANS3</accession>
<dbReference type="SUPFAM" id="SSF55124">
    <property type="entry name" value="Nitrite/Sulfite reductase N-terminal domain-like"/>
    <property type="match status" value="1"/>
</dbReference>
<feature type="domain" description="Nitrite/Sulfite reductase ferredoxin-like" evidence="7">
    <location>
        <begin position="29"/>
        <end position="93"/>
    </location>
</feature>
<evidence type="ECO:0000256" key="2">
    <source>
        <dbReference type="ARBA" id="ARBA00022617"/>
    </source>
</evidence>
<dbReference type="InterPro" id="IPR036136">
    <property type="entry name" value="Nit/Sulf_reduc_fer-like_dom_sf"/>
</dbReference>
<dbReference type="AlphaFoldDB" id="A0A2A2ANS3"/>
<dbReference type="PANTHER" id="PTHR32439:SF9">
    <property type="entry name" value="BLR3264 PROTEIN"/>
    <property type="match status" value="1"/>
</dbReference>
<evidence type="ECO:0000259" key="7">
    <source>
        <dbReference type="Pfam" id="PF03460"/>
    </source>
</evidence>
<keyword evidence="2" id="KW-0349">Heme</keyword>
<dbReference type="GO" id="GO:0051539">
    <property type="term" value="F:4 iron, 4 sulfur cluster binding"/>
    <property type="evidence" value="ECO:0007669"/>
    <property type="project" value="UniProtKB-KW"/>
</dbReference>
<reference evidence="8 9" key="1">
    <citation type="submission" date="2017-08" db="EMBL/GenBank/DDBJ databases">
        <title>WGS of Clinical strains of the CDC Group NO-1 linked to zoonotic infections in humans.</title>
        <authorList>
            <person name="Bernier A.-M."/>
            <person name="Bernard K."/>
        </authorList>
    </citation>
    <scope>NUCLEOTIDE SEQUENCE [LARGE SCALE GENOMIC DNA]</scope>
    <source>
        <strain evidence="8 9">NML120219</strain>
    </source>
</reference>
<evidence type="ECO:0000256" key="5">
    <source>
        <dbReference type="ARBA" id="ARBA00023004"/>
    </source>
</evidence>
<dbReference type="InterPro" id="IPR005117">
    <property type="entry name" value="NiRdtase/SiRdtase_haem-b_fer"/>
</dbReference>
<dbReference type="InterPro" id="IPR045854">
    <property type="entry name" value="NO2/SO3_Rdtase_4Fe4S_sf"/>
</dbReference>
<sequence>MDGAPALNPTLAPPGSAVVRGWCPGAWQPMASGDGLVLRVRPPLGRLSARQGLRLARLAQSHGAGVIELSRRANLQLRGLQAARHPAVLRALAGAGLLDTDARQERLRNLVIDPLWQPGDGLLAMAQALPQALATSPGLDGLPPKFRWAIGHAPA</sequence>
<keyword evidence="3" id="KW-0479">Metal-binding</keyword>
<name>A0A2A2ANS3_9BURK</name>
<dbReference type="InterPro" id="IPR051329">
    <property type="entry name" value="NIR_SIR_4Fe-4S"/>
</dbReference>
<evidence type="ECO:0000313" key="8">
    <source>
        <dbReference type="EMBL" id="PAT39362.1"/>
    </source>
</evidence>
<keyword evidence="5" id="KW-0408">Iron</keyword>
<dbReference type="Gene3D" id="3.90.480.10">
    <property type="entry name" value="Sulfite Reductase Hemoprotein,Domain 2"/>
    <property type="match status" value="1"/>
</dbReference>
<dbReference type="GO" id="GO:0046872">
    <property type="term" value="F:metal ion binding"/>
    <property type="evidence" value="ECO:0007669"/>
    <property type="project" value="UniProtKB-KW"/>
</dbReference>
<dbReference type="Pfam" id="PF03460">
    <property type="entry name" value="NIR_SIR_ferr"/>
    <property type="match status" value="1"/>
</dbReference>
<feature type="non-terminal residue" evidence="8">
    <location>
        <position position="155"/>
    </location>
</feature>
<evidence type="ECO:0000256" key="1">
    <source>
        <dbReference type="ARBA" id="ARBA00022485"/>
    </source>
</evidence>